<feature type="non-terminal residue" evidence="2">
    <location>
        <position position="1"/>
    </location>
</feature>
<feature type="region of interest" description="Disordered" evidence="1">
    <location>
        <begin position="16"/>
        <end position="37"/>
    </location>
</feature>
<comment type="caution">
    <text evidence="2">The sequence shown here is derived from an EMBL/GenBank/DDBJ whole genome shotgun (WGS) entry which is preliminary data.</text>
</comment>
<dbReference type="EMBL" id="LXQA010979719">
    <property type="protein sequence ID" value="MCI79707.1"/>
    <property type="molecule type" value="Genomic_DNA"/>
</dbReference>
<evidence type="ECO:0000313" key="2">
    <source>
        <dbReference type="EMBL" id="MCI79707.1"/>
    </source>
</evidence>
<organism evidence="2 3">
    <name type="scientific">Trifolium medium</name>
    <dbReference type="NCBI Taxonomy" id="97028"/>
    <lineage>
        <taxon>Eukaryota</taxon>
        <taxon>Viridiplantae</taxon>
        <taxon>Streptophyta</taxon>
        <taxon>Embryophyta</taxon>
        <taxon>Tracheophyta</taxon>
        <taxon>Spermatophyta</taxon>
        <taxon>Magnoliopsida</taxon>
        <taxon>eudicotyledons</taxon>
        <taxon>Gunneridae</taxon>
        <taxon>Pentapetalae</taxon>
        <taxon>rosids</taxon>
        <taxon>fabids</taxon>
        <taxon>Fabales</taxon>
        <taxon>Fabaceae</taxon>
        <taxon>Papilionoideae</taxon>
        <taxon>50 kb inversion clade</taxon>
        <taxon>NPAAA clade</taxon>
        <taxon>Hologalegina</taxon>
        <taxon>IRL clade</taxon>
        <taxon>Trifolieae</taxon>
        <taxon>Trifolium</taxon>
    </lineage>
</organism>
<keyword evidence="3" id="KW-1185">Reference proteome</keyword>
<name>A0A392UV48_9FABA</name>
<protein>
    <submittedName>
        <fullName evidence="2">Uncharacterized protein</fullName>
    </submittedName>
</protein>
<evidence type="ECO:0000313" key="3">
    <source>
        <dbReference type="Proteomes" id="UP000265520"/>
    </source>
</evidence>
<dbReference type="AlphaFoldDB" id="A0A392UV48"/>
<sequence length="37" mass="3795">VACLSRAPLQVSLGERPSSLGELSASKHAASAAQHQH</sequence>
<dbReference type="Proteomes" id="UP000265520">
    <property type="component" value="Unassembled WGS sequence"/>
</dbReference>
<accession>A0A392UV48</accession>
<evidence type="ECO:0000256" key="1">
    <source>
        <dbReference type="SAM" id="MobiDB-lite"/>
    </source>
</evidence>
<feature type="compositionally biased region" description="Low complexity" evidence="1">
    <location>
        <begin position="24"/>
        <end position="37"/>
    </location>
</feature>
<reference evidence="2 3" key="1">
    <citation type="journal article" date="2018" name="Front. Plant Sci.">
        <title>Red Clover (Trifolium pratense) and Zigzag Clover (T. medium) - A Picture of Genomic Similarities and Differences.</title>
        <authorList>
            <person name="Dluhosova J."/>
            <person name="Istvanek J."/>
            <person name="Nedelnik J."/>
            <person name="Repkova J."/>
        </authorList>
    </citation>
    <scope>NUCLEOTIDE SEQUENCE [LARGE SCALE GENOMIC DNA]</scope>
    <source>
        <strain evidence="3">cv. 10/8</strain>
        <tissue evidence="2">Leaf</tissue>
    </source>
</reference>
<proteinExistence type="predicted"/>
<gene>
    <name evidence="2" type="ORF">A2U01_0100978</name>
</gene>